<keyword evidence="2" id="KW-1185">Reference proteome</keyword>
<protein>
    <submittedName>
        <fullName evidence="1">Uncharacterized protein</fullName>
    </submittedName>
</protein>
<dbReference type="RefSeq" id="WP_047493341.1">
    <property type="nucleotide sequence ID" value="NZ_BJYH01000019.1"/>
</dbReference>
<reference evidence="1 2" key="1">
    <citation type="journal article" date="2010" name="Syst. Appl. Microbiol.">
        <title>Four new species of Chryseobacterium from the rhizosphere of coastal sand dune plants, Chryseobacterium elymi sp. nov., Chryseobacterium hagamense sp. nov., Chryseobacterium lathyri sp. nov. and Chryseobacterium rhizosphaerae sp. nov.</title>
        <authorList>
            <person name="Cho S.H."/>
            <person name="Lee K.S."/>
            <person name="Shin D.S."/>
            <person name="Han J.H."/>
            <person name="Park K.S."/>
            <person name="Lee C.H."/>
            <person name="Park K.H."/>
            <person name="Kim S.B."/>
        </authorList>
    </citation>
    <scope>NUCLEOTIDE SEQUENCE [LARGE SCALE GENOMIC DNA]</scope>
    <source>
        <strain evidence="1 2">KCTC 22548</strain>
    </source>
</reference>
<dbReference type="EMBL" id="QNUF01000038">
    <property type="protein sequence ID" value="REC70820.1"/>
    <property type="molecule type" value="Genomic_DNA"/>
</dbReference>
<dbReference type="Proteomes" id="UP000256491">
    <property type="component" value="Unassembled WGS sequence"/>
</dbReference>
<sequence length="98" mass="11425">MKEKIILAEIQFNDTAQDFFNFPITNPIRISFWGEKQHLSTFSEIRITDKPIEINKKFVLEINIMDRDFLTETLKIGNPFNLGVFPIIIAQGKILDLK</sequence>
<name>A0ABX9IEF2_9FLAO</name>
<comment type="caution">
    <text evidence="1">The sequence shown here is derived from an EMBL/GenBank/DDBJ whole genome shotgun (WGS) entry which is preliminary data.</text>
</comment>
<proteinExistence type="predicted"/>
<organism evidence="1 2">
    <name type="scientific">Chryseobacterium rhizosphaerae</name>
    <dbReference type="NCBI Taxonomy" id="395937"/>
    <lineage>
        <taxon>Bacteria</taxon>
        <taxon>Pseudomonadati</taxon>
        <taxon>Bacteroidota</taxon>
        <taxon>Flavobacteriia</taxon>
        <taxon>Flavobacteriales</taxon>
        <taxon>Weeksellaceae</taxon>
        <taxon>Chryseobacterium group</taxon>
        <taxon>Chryseobacterium</taxon>
    </lineage>
</organism>
<evidence type="ECO:0000313" key="2">
    <source>
        <dbReference type="Proteomes" id="UP000256491"/>
    </source>
</evidence>
<evidence type="ECO:0000313" key="1">
    <source>
        <dbReference type="EMBL" id="REC70820.1"/>
    </source>
</evidence>
<gene>
    <name evidence="1" type="ORF">DRF57_21570</name>
</gene>
<accession>A0ABX9IEF2</accession>